<dbReference type="EMBL" id="GGEC01080021">
    <property type="protein sequence ID" value="MBX60505.1"/>
    <property type="molecule type" value="Transcribed_RNA"/>
</dbReference>
<protein>
    <submittedName>
        <fullName evidence="1">Uncharacterized protein</fullName>
    </submittedName>
</protein>
<proteinExistence type="predicted"/>
<dbReference type="AlphaFoldDB" id="A0A2P2Q0M7"/>
<name>A0A2P2Q0M7_RHIMU</name>
<reference evidence="1" key="1">
    <citation type="submission" date="2018-02" db="EMBL/GenBank/DDBJ databases">
        <title>Rhizophora mucronata_Transcriptome.</title>
        <authorList>
            <person name="Meera S.P."/>
            <person name="Sreeshan A."/>
            <person name="Augustine A."/>
        </authorList>
    </citation>
    <scope>NUCLEOTIDE SEQUENCE</scope>
    <source>
        <tissue evidence="1">Leaf</tissue>
    </source>
</reference>
<sequence length="21" mass="2418">MSNLFRLLDLQSKPNDNSLVI</sequence>
<evidence type="ECO:0000313" key="1">
    <source>
        <dbReference type="EMBL" id="MBX60505.1"/>
    </source>
</evidence>
<accession>A0A2P2Q0M7</accession>
<organism evidence="1">
    <name type="scientific">Rhizophora mucronata</name>
    <name type="common">Asiatic mangrove</name>
    <dbReference type="NCBI Taxonomy" id="61149"/>
    <lineage>
        <taxon>Eukaryota</taxon>
        <taxon>Viridiplantae</taxon>
        <taxon>Streptophyta</taxon>
        <taxon>Embryophyta</taxon>
        <taxon>Tracheophyta</taxon>
        <taxon>Spermatophyta</taxon>
        <taxon>Magnoliopsida</taxon>
        <taxon>eudicotyledons</taxon>
        <taxon>Gunneridae</taxon>
        <taxon>Pentapetalae</taxon>
        <taxon>rosids</taxon>
        <taxon>fabids</taxon>
        <taxon>Malpighiales</taxon>
        <taxon>Rhizophoraceae</taxon>
        <taxon>Rhizophora</taxon>
    </lineage>
</organism>